<dbReference type="RefSeq" id="WP_109038124.1">
    <property type="nucleotide sequence ID" value="NZ_CP029210.1"/>
</dbReference>
<dbReference type="Pfam" id="PF11745">
    <property type="entry name" value="DUF3304"/>
    <property type="match status" value="1"/>
</dbReference>
<organism evidence="1 2">
    <name type="scientific">Aquabacterium olei</name>
    <dbReference type="NCBI Taxonomy" id="1296669"/>
    <lineage>
        <taxon>Bacteria</taxon>
        <taxon>Pseudomonadati</taxon>
        <taxon>Pseudomonadota</taxon>
        <taxon>Betaproteobacteria</taxon>
        <taxon>Burkholderiales</taxon>
        <taxon>Aquabacterium</taxon>
    </lineage>
</organism>
<protein>
    <recommendedName>
        <fullName evidence="3">DUF3304 domain-containing protein</fullName>
    </recommendedName>
</protein>
<dbReference type="KEGG" id="aon:DEH84_00400"/>
<evidence type="ECO:0000313" key="2">
    <source>
        <dbReference type="Proteomes" id="UP000244892"/>
    </source>
</evidence>
<dbReference type="EMBL" id="CP029210">
    <property type="protein sequence ID" value="AWI55005.1"/>
    <property type="molecule type" value="Genomic_DNA"/>
</dbReference>
<reference evidence="1 2" key="1">
    <citation type="submission" date="2018-05" db="EMBL/GenBank/DDBJ databases">
        <title>complete genome sequence of Aquabacterium olei NBRC 110486.</title>
        <authorList>
            <person name="Tang B."/>
            <person name="Chang J."/>
            <person name="Zhang L."/>
            <person name="Yang H."/>
        </authorList>
    </citation>
    <scope>NUCLEOTIDE SEQUENCE [LARGE SCALE GENOMIC DNA]</scope>
    <source>
        <strain evidence="1 2">NBRC 110486</strain>
    </source>
</reference>
<dbReference type="InterPro" id="IPR021733">
    <property type="entry name" value="DUF3304"/>
</dbReference>
<evidence type="ECO:0008006" key="3">
    <source>
        <dbReference type="Google" id="ProtNLM"/>
    </source>
</evidence>
<evidence type="ECO:0000313" key="1">
    <source>
        <dbReference type="EMBL" id="AWI55005.1"/>
    </source>
</evidence>
<dbReference type="OrthoDB" id="8656856at2"/>
<sequence>MGERVVMEGVSMTGVDHLADHLSVQDFWVDGRHGFQAGKGGRVVCCARIPLKWKPAASIEVRWEVANWREGTWRCFRRRVLLDRYTELGELFVHFLPDGGVRAVVSNYAPWSPVYRGPRTPIPQKAPWDHYPMPPVTEHCPENAHRTPE</sequence>
<dbReference type="Proteomes" id="UP000244892">
    <property type="component" value="Chromosome"/>
</dbReference>
<dbReference type="AlphaFoldDB" id="A0A2U8FVA5"/>
<keyword evidence="2" id="KW-1185">Reference proteome</keyword>
<proteinExistence type="predicted"/>
<accession>A0A2U8FVA5</accession>
<gene>
    <name evidence="1" type="ORF">DEH84_00400</name>
</gene>
<name>A0A2U8FVA5_9BURK</name>